<dbReference type="KEGG" id="vg:10327407"/>
<protein>
    <submittedName>
        <fullName evidence="2">Uncharacterized protein</fullName>
    </submittedName>
</protein>
<dbReference type="EMBL" id="GU071094">
    <property type="protein sequence ID" value="ADO97130.1"/>
    <property type="molecule type" value="Genomic_DNA"/>
</dbReference>
<evidence type="ECO:0000313" key="3">
    <source>
        <dbReference type="Proteomes" id="UP000006523"/>
    </source>
</evidence>
<name>E3SIM7_9CAUD</name>
<dbReference type="GeneID" id="10327407"/>
<organism evidence="2 3">
    <name type="scientific">Synechococcus phage S-SM1</name>
    <dbReference type="NCBI Taxonomy" id="444859"/>
    <lineage>
        <taxon>Viruses</taxon>
        <taxon>Duplodnaviria</taxon>
        <taxon>Heunggongvirae</taxon>
        <taxon>Uroviricota</taxon>
        <taxon>Caudoviricetes</taxon>
        <taxon>Pantevenvirales</taxon>
        <taxon>Kyanoviridae</taxon>
        <taxon>Thetisvirus</taxon>
        <taxon>Thetisvirus ssm1</taxon>
    </lineage>
</organism>
<sequence>MIKKIKETLSQVFHSPEASGTWGDDITVNMDGGVGGSWKVECAIDEDVVDCDEMDNPPFVGVPAPVYLKDDPWFGPAPVRSEKQMDYMEQETLIKQQQDQETHSETVESEDIHAKMYELATASNGTAIQRDPIGGSENFQGGSNGYGWMSGTGMSQFN</sequence>
<proteinExistence type="predicted"/>
<gene>
    <name evidence="2" type="ORF">SSM1_221</name>
</gene>
<dbReference type="RefSeq" id="YP_004323111.1">
    <property type="nucleotide sequence ID" value="NC_015282.1"/>
</dbReference>
<dbReference type="OrthoDB" id="20756at10239"/>
<reference evidence="2 3" key="1">
    <citation type="journal article" date="2010" name="Environ. Microbiol.">
        <title>Genomic analysis of oceanic cyanobacterial myoviruses compared with T4-like myoviruses from diverse hosts and environments.</title>
        <authorList>
            <person name="Sullivan M.B."/>
            <person name="Huang K.H."/>
            <person name="Ignacio-Espinoza J.C."/>
            <person name="Berlin A.M."/>
            <person name="Kelly L."/>
            <person name="Weigele P.R."/>
            <person name="DeFrancesco A.S."/>
            <person name="Kern S.E."/>
            <person name="Thompson L.R."/>
            <person name="Young S."/>
            <person name="Yandava C."/>
            <person name="Fu R."/>
            <person name="Krastins B."/>
            <person name="Chase M."/>
            <person name="Sarracino D."/>
            <person name="Osburne M.S."/>
            <person name="Henn M.R."/>
            <person name="Chisholm S.W."/>
        </authorList>
    </citation>
    <scope>NUCLEOTIDE SEQUENCE [LARGE SCALE GENOMIC DNA]</scope>
    <source>
        <strain evidence="2">6501-1</strain>
    </source>
</reference>
<evidence type="ECO:0000313" key="2">
    <source>
        <dbReference type="EMBL" id="ADO97130.1"/>
    </source>
</evidence>
<evidence type="ECO:0000256" key="1">
    <source>
        <dbReference type="SAM" id="MobiDB-lite"/>
    </source>
</evidence>
<dbReference type="Proteomes" id="UP000006523">
    <property type="component" value="Segment"/>
</dbReference>
<feature type="region of interest" description="Disordered" evidence="1">
    <location>
        <begin position="127"/>
        <end position="158"/>
    </location>
</feature>
<keyword evidence="3" id="KW-1185">Reference proteome</keyword>
<accession>E3SIM7</accession>